<comment type="caution">
    <text evidence="1">The sequence shown here is derived from an EMBL/GenBank/DDBJ whole genome shotgun (WGS) entry which is preliminary data.</text>
</comment>
<organism evidence="1 2">
    <name type="scientific">Rotaria magnacalcarata</name>
    <dbReference type="NCBI Taxonomy" id="392030"/>
    <lineage>
        <taxon>Eukaryota</taxon>
        <taxon>Metazoa</taxon>
        <taxon>Spiralia</taxon>
        <taxon>Gnathifera</taxon>
        <taxon>Rotifera</taxon>
        <taxon>Eurotatoria</taxon>
        <taxon>Bdelloidea</taxon>
        <taxon>Philodinida</taxon>
        <taxon>Philodinidae</taxon>
        <taxon>Rotaria</taxon>
    </lineage>
</organism>
<proteinExistence type="predicted"/>
<evidence type="ECO:0000313" key="2">
    <source>
        <dbReference type="Proteomes" id="UP000676336"/>
    </source>
</evidence>
<dbReference type="Proteomes" id="UP000676336">
    <property type="component" value="Unassembled WGS sequence"/>
</dbReference>
<protein>
    <submittedName>
        <fullName evidence="1">Uncharacterized protein</fullName>
    </submittedName>
</protein>
<reference evidence="1" key="1">
    <citation type="submission" date="2021-02" db="EMBL/GenBank/DDBJ databases">
        <authorList>
            <person name="Nowell W R."/>
        </authorList>
    </citation>
    <scope>NUCLEOTIDE SEQUENCE</scope>
</reference>
<dbReference type="EMBL" id="CAJOBI010140843">
    <property type="protein sequence ID" value="CAF4767476.1"/>
    <property type="molecule type" value="Genomic_DNA"/>
</dbReference>
<sequence>MCVKNSTSSYRKILRGTDQNAAVPRIALPMAK</sequence>
<feature type="non-terminal residue" evidence="1">
    <location>
        <position position="1"/>
    </location>
</feature>
<dbReference type="AlphaFoldDB" id="A0A8S3BDB1"/>
<name>A0A8S3BDB1_9BILA</name>
<gene>
    <name evidence="1" type="ORF">SMN809_LOCUS45800</name>
</gene>
<evidence type="ECO:0000313" key="1">
    <source>
        <dbReference type="EMBL" id="CAF4767476.1"/>
    </source>
</evidence>
<accession>A0A8S3BDB1</accession>